<dbReference type="Gene3D" id="3.30.1600.10">
    <property type="entry name" value="SIR2/SIRT2 'Small Domain"/>
    <property type="match status" value="1"/>
</dbReference>
<dbReference type="InterPro" id="IPR029035">
    <property type="entry name" value="DHS-like_NAD/FAD-binding_dom"/>
</dbReference>
<evidence type="ECO:0000256" key="1">
    <source>
        <dbReference type="ARBA" id="ARBA00001947"/>
    </source>
</evidence>
<dbReference type="GO" id="GO:0070403">
    <property type="term" value="F:NAD+ binding"/>
    <property type="evidence" value="ECO:0007669"/>
    <property type="project" value="InterPro"/>
</dbReference>
<evidence type="ECO:0000256" key="7">
    <source>
        <dbReference type="PROSITE-ProRule" id="PRU00236"/>
    </source>
</evidence>
<sequence>MPSEKAVWMPPSMKRSNSLWLSEPKSANGSNGVTSSPTNSNDIITLKVVGDSPVPRSEQRTLQRSFNDNLNRVWVPLQTVLAPLSTVKWHSDSKDTQNGNPKRSILLTAKQTKSATDKTRKRRKKVLTPVAADFNVSGLIVDSPEPQVNGITIDTNVKLVESCNSSGNSSLIQETDLFSETEHPNTQSKESSAVPVDFEESVIPLDSTEDSDIQEVSHISINTTTAFRAAASPSRDRFSIETFVKDPAREAKINRFVRRRGLVEYFRTRLQKKITKNHLAELILYLGYPELLVNYEHKSVKELLKLLYQEVSVSSIHRIDPRNETISDLKYCLLHSKRILVITGAGISTSLNIPDFRSPNGLYPILAQELANPADVFTLKHFKLNPELFYSVAYRTLPPENANVSVTHSFIKLLQDKGILLRDYTQNIDNLEVKAGLHRDKLVQCHGSYDGAHCIKCNHKYPGNYVFPYMRRKQVPLCKYCQPESEQIHDNVIKPDITFFGEALPRAYTSQFGSDFSSCDMLIVIGTSLQVAPISKAIHKIAARVPKVLINRELVPYDNFNYHLLGDSDIIVNFIANLMDWKIDNESASPKSCNIMKDNSVKNVYRFGS</sequence>
<keyword evidence="6" id="KW-0520">NAD</keyword>
<dbReference type="Proteomes" id="UP000790833">
    <property type="component" value="Unassembled WGS sequence"/>
</dbReference>
<evidence type="ECO:0000256" key="4">
    <source>
        <dbReference type="ARBA" id="ARBA00022723"/>
    </source>
</evidence>
<dbReference type="GO" id="GO:0005634">
    <property type="term" value="C:nucleus"/>
    <property type="evidence" value="ECO:0007669"/>
    <property type="project" value="TreeGrafter"/>
</dbReference>
<evidence type="ECO:0000313" key="10">
    <source>
        <dbReference type="EMBL" id="KAG7194789.1"/>
    </source>
</evidence>
<feature type="binding site" evidence="7">
    <location>
        <position position="454"/>
    </location>
    <ligand>
        <name>Zn(2+)</name>
        <dbReference type="ChEBI" id="CHEBI:29105"/>
    </ligand>
</feature>
<feature type="active site" description="Proton acceptor" evidence="7">
    <location>
        <position position="446"/>
    </location>
</feature>
<feature type="binding site" evidence="7">
    <location>
        <position position="481"/>
    </location>
    <ligand>
        <name>Zn(2+)</name>
        <dbReference type="ChEBI" id="CHEBI:29105"/>
    </ligand>
</feature>
<evidence type="ECO:0000256" key="3">
    <source>
        <dbReference type="ARBA" id="ARBA00022679"/>
    </source>
</evidence>
<dbReference type="InterPro" id="IPR003000">
    <property type="entry name" value="Sirtuin"/>
</dbReference>
<feature type="binding site" evidence="7">
    <location>
        <position position="457"/>
    </location>
    <ligand>
        <name>Zn(2+)</name>
        <dbReference type="ChEBI" id="CHEBI:29105"/>
    </ligand>
</feature>
<evidence type="ECO:0000256" key="6">
    <source>
        <dbReference type="ARBA" id="ARBA00023027"/>
    </source>
</evidence>
<dbReference type="Gene3D" id="3.40.50.1220">
    <property type="entry name" value="TPP-binding domain"/>
    <property type="match status" value="1"/>
</dbReference>
<protein>
    <submittedName>
        <fullName evidence="10">NAD-dependent histone deacetylase sir2</fullName>
    </submittedName>
</protein>
<dbReference type="EMBL" id="JAHMUF010000006">
    <property type="protein sequence ID" value="KAG7194789.1"/>
    <property type="molecule type" value="Genomic_DNA"/>
</dbReference>
<feature type="domain" description="Deacetylase sirtuin-type" evidence="9">
    <location>
        <begin position="319"/>
        <end position="582"/>
    </location>
</feature>
<reference evidence="10" key="1">
    <citation type="submission" date="2021-03" db="EMBL/GenBank/DDBJ databases">
        <authorList>
            <person name="Palmer J.M."/>
        </authorList>
    </citation>
    <scope>NUCLEOTIDE SEQUENCE</scope>
    <source>
        <strain evidence="10">ARV_011</strain>
    </source>
</reference>
<evidence type="ECO:0000256" key="2">
    <source>
        <dbReference type="ARBA" id="ARBA00006924"/>
    </source>
</evidence>
<dbReference type="Pfam" id="PF02146">
    <property type="entry name" value="SIR2"/>
    <property type="match status" value="1"/>
</dbReference>
<dbReference type="PANTHER" id="PTHR11085:SF9">
    <property type="entry name" value="NAD-DEPENDENT PROTEIN DEACETYLASE SIRTUIN-1"/>
    <property type="match status" value="1"/>
</dbReference>
<dbReference type="GeneID" id="66117844"/>
<keyword evidence="3" id="KW-0808">Transferase</keyword>
<dbReference type="RefSeq" id="XP_043050336.1">
    <property type="nucleotide sequence ID" value="XM_043195139.1"/>
</dbReference>
<evidence type="ECO:0000256" key="8">
    <source>
        <dbReference type="SAM" id="MobiDB-lite"/>
    </source>
</evidence>
<evidence type="ECO:0000313" key="11">
    <source>
        <dbReference type="Proteomes" id="UP000790833"/>
    </source>
</evidence>
<dbReference type="InterPro" id="IPR050134">
    <property type="entry name" value="NAD-dep_sirtuin_deacylases"/>
</dbReference>
<feature type="region of interest" description="Disordered" evidence="8">
    <location>
        <begin position="1"/>
        <end position="41"/>
    </location>
</feature>
<organism evidence="10 11">
    <name type="scientific">Scheffersomyces spartinae</name>
    <dbReference type="NCBI Taxonomy" id="45513"/>
    <lineage>
        <taxon>Eukaryota</taxon>
        <taxon>Fungi</taxon>
        <taxon>Dikarya</taxon>
        <taxon>Ascomycota</taxon>
        <taxon>Saccharomycotina</taxon>
        <taxon>Pichiomycetes</taxon>
        <taxon>Debaryomycetaceae</taxon>
        <taxon>Scheffersomyces</taxon>
    </lineage>
</organism>
<dbReference type="GO" id="GO:0046872">
    <property type="term" value="F:metal ion binding"/>
    <property type="evidence" value="ECO:0007669"/>
    <property type="project" value="UniProtKB-KW"/>
</dbReference>
<proteinExistence type="inferred from homology"/>
<name>A0A9P8AJE5_9ASCO</name>
<comment type="cofactor">
    <cofactor evidence="1">
        <name>Zn(2+)</name>
        <dbReference type="ChEBI" id="CHEBI:29105"/>
    </cofactor>
</comment>
<dbReference type="OrthoDB" id="420264at2759"/>
<evidence type="ECO:0000256" key="5">
    <source>
        <dbReference type="ARBA" id="ARBA00022833"/>
    </source>
</evidence>
<dbReference type="PROSITE" id="PS50305">
    <property type="entry name" value="SIRTUIN"/>
    <property type="match status" value="1"/>
</dbReference>
<dbReference type="PANTHER" id="PTHR11085">
    <property type="entry name" value="NAD-DEPENDENT PROTEIN DEACYLASE SIRTUIN-5, MITOCHONDRIAL-RELATED"/>
    <property type="match status" value="1"/>
</dbReference>
<feature type="binding site" evidence="7">
    <location>
        <position position="478"/>
    </location>
    <ligand>
        <name>Zn(2+)</name>
        <dbReference type="ChEBI" id="CHEBI:29105"/>
    </ligand>
</feature>
<accession>A0A9P8AJE5</accession>
<comment type="caution">
    <text evidence="10">The sequence shown here is derived from an EMBL/GenBank/DDBJ whole genome shotgun (WGS) entry which is preliminary data.</text>
</comment>
<keyword evidence="4 7" id="KW-0479">Metal-binding</keyword>
<dbReference type="InterPro" id="IPR026591">
    <property type="entry name" value="Sirtuin_cat_small_dom_sf"/>
</dbReference>
<dbReference type="AlphaFoldDB" id="A0A9P8AJE5"/>
<dbReference type="SUPFAM" id="SSF52467">
    <property type="entry name" value="DHS-like NAD/FAD-binding domain"/>
    <property type="match status" value="1"/>
</dbReference>
<evidence type="ECO:0000259" key="9">
    <source>
        <dbReference type="PROSITE" id="PS50305"/>
    </source>
</evidence>
<feature type="compositionally biased region" description="Polar residues" evidence="8">
    <location>
        <begin position="14"/>
        <end position="41"/>
    </location>
</feature>
<dbReference type="InterPro" id="IPR026590">
    <property type="entry name" value="Ssirtuin_cat_dom"/>
</dbReference>
<keyword evidence="5 7" id="KW-0862">Zinc</keyword>
<comment type="similarity">
    <text evidence="2">Belongs to the sirtuin family. Class I subfamily.</text>
</comment>
<gene>
    <name evidence="10" type="primary">SIR2_2</name>
    <name evidence="10" type="ORF">KQ657_004470</name>
</gene>
<dbReference type="GO" id="GO:0046970">
    <property type="term" value="F:histone H4K16 deacetylase activity, NAD-dependent"/>
    <property type="evidence" value="ECO:0007669"/>
    <property type="project" value="TreeGrafter"/>
</dbReference>
<keyword evidence="11" id="KW-1185">Reference proteome</keyword>